<reference evidence="3 4" key="1">
    <citation type="submission" date="2024-01" db="EMBL/GenBank/DDBJ databases">
        <title>The genome of the rayed Mediterranean limpet Patella caerulea (Linnaeus, 1758).</title>
        <authorList>
            <person name="Anh-Thu Weber A."/>
            <person name="Halstead-Nussloch G."/>
        </authorList>
    </citation>
    <scope>NUCLEOTIDE SEQUENCE [LARGE SCALE GENOMIC DNA]</scope>
    <source>
        <strain evidence="3">AATW-2023a</strain>
        <tissue evidence="3">Whole specimen</tissue>
    </source>
</reference>
<organism evidence="3 4">
    <name type="scientific">Patella caerulea</name>
    <name type="common">Rayed Mediterranean limpet</name>
    <dbReference type="NCBI Taxonomy" id="87958"/>
    <lineage>
        <taxon>Eukaryota</taxon>
        <taxon>Metazoa</taxon>
        <taxon>Spiralia</taxon>
        <taxon>Lophotrochozoa</taxon>
        <taxon>Mollusca</taxon>
        <taxon>Gastropoda</taxon>
        <taxon>Patellogastropoda</taxon>
        <taxon>Patelloidea</taxon>
        <taxon>Patellidae</taxon>
        <taxon>Patella</taxon>
    </lineage>
</organism>
<feature type="region of interest" description="Disordered" evidence="1">
    <location>
        <begin position="41"/>
        <end position="65"/>
    </location>
</feature>
<evidence type="ECO:0000313" key="4">
    <source>
        <dbReference type="Proteomes" id="UP001347796"/>
    </source>
</evidence>
<dbReference type="AlphaFoldDB" id="A0AAN8PVK6"/>
<dbReference type="EMBL" id="JAZGQO010000006">
    <property type="protein sequence ID" value="KAK6185593.1"/>
    <property type="molecule type" value="Genomic_DNA"/>
</dbReference>
<feature type="transmembrane region" description="Helical" evidence="2">
    <location>
        <begin position="6"/>
        <end position="31"/>
    </location>
</feature>
<proteinExistence type="predicted"/>
<evidence type="ECO:0000256" key="2">
    <source>
        <dbReference type="SAM" id="Phobius"/>
    </source>
</evidence>
<protein>
    <submittedName>
        <fullName evidence="3">Uncharacterized protein</fullName>
    </submittedName>
</protein>
<dbReference type="Proteomes" id="UP001347796">
    <property type="component" value="Unassembled WGS sequence"/>
</dbReference>
<keyword evidence="4" id="KW-1185">Reference proteome</keyword>
<accession>A0AAN8PVK6</accession>
<gene>
    <name evidence="3" type="ORF">SNE40_007793</name>
</gene>
<name>A0AAN8PVK6_PATCE</name>
<evidence type="ECO:0000313" key="3">
    <source>
        <dbReference type="EMBL" id="KAK6185593.1"/>
    </source>
</evidence>
<keyword evidence="2" id="KW-1133">Transmembrane helix</keyword>
<keyword evidence="2" id="KW-0472">Membrane</keyword>
<keyword evidence="2" id="KW-0812">Transmembrane</keyword>
<comment type="caution">
    <text evidence="3">The sequence shown here is derived from an EMBL/GenBank/DDBJ whole genome shotgun (WGS) entry which is preliminary data.</text>
</comment>
<evidence type="ECO:0000256" key="1">
    <source>
        <dbReference type="SAM" id="MobiDB-lite"/>
    </source>
</evidence>
<sequence>MMKLFLQSSTIIVICLVAAFLITSIIVLLFLRHKKGGYCCRKSSKSNRSQENNDNHAIENGSAFVGSENNPSSYINRGLPELLLSIPPGVGGTLERRQVDINISPRHSPNKSPIITRIRSGNVNVNFIVNNDEDGSNIVNGRAPCVTVQVPRRDQRVKKNIRKWRIITRLRLSLTKRSNPKLQIPIIRRHTVIRGRIDSHNRGNTSPVNRSHLERPSNDYVAVPFHQPPPLTPTAPHLDDVYFTD</sequence>